<reference evidence="1" key="1">
    <citation type="submission" date="2021-03" db="EMBL/GenBank/DDBJ databases">
        <authorList>
            <consortium name="DOE Joint Genome Institute"/>
            <person name="Ahrendt S."/>
            <person name="Looney B.P."/>
            <person name="Miyauchi S."/>
            <person name="Morin E."/>
            <person name="Drula E."/>
            <person name="Courty P.E."/>
            <person name="Chicoki N."/>
            <person name="Fauchery L."/>
            <person name="Kohler A."/>
            <person name="Kuo A."/>
            <person name="Labutti K."/>
            <person name="Pangilinan J."/>
            <person name="Lipzen A."/>
            <person name="Riley R."/>
            <person name="Andreopoulos W."/>
            <person name="He G."/>
            <person name="Johnson J."/>
            <person name="Barry K.W."/>
            <person name="Grigoriev I.V."/>
            <person name="Nagy L."/>
            <person name="Hibbett D."/>
            <person name="Henrissat B."/>
            <person name="Matheny P.B."/>
            <person name="Labbe J."/>
            <person name="Martin F."/>
        </authorList>
    </citation>
    <scope>NUCLEOTIDE SEQUENCE</scope>
    <source>
        <strain evidence="1">HHB10654</strain>
    </source>
</reference>
<dbReference type="EMBL" id="MU277436">
    <property type="protein sequence ID" value="KAI0054434.1"/>
    <property type="molecule type" value="Genomic_DNA"/>
</dbReference>
<comment type="caution">
    <text evidence="1">The sequence shown here is derived from an EMBL/GenBank/DDBJ whole genome shotgun (WGS) entry which is preliminary data.</text>
</comment>
<accession>A0ACB8SDM6</accession>
<gene>
    <name evidence="1" type="ORF">BV25DRAFT_1817076</name>
</gene>
<proteinExistence type="predicted"/>
<reference evidence="1" key="2">
    <citation type="journal article" date="2022" name="New Phytol.">
        <title>Evolutionary transition to the ectomycorrhizal habit in the genomes of a hyperdiverse lineage of mushroom-forming fungi.</title>
        <authorList>
            <person name="Looney B."/>
            <person name="Miyauchi S."/>
            <person name="Morin E."/>
            <person name="Drula E."/>
            <person name="Courty P.E."/>
            <person name="Kohler A."/>
            <person name="Kuo A."/>
            <person name="LaButti K."/>
            <person name="Pangilinan J."/>
            <person name="Lipzen A."/>
            <person name="Riley R."/>
            <person name="Andreopoulos W."/>
            <person name="He G."/>
            <person name="Johnson J."/>
            <person name="Nolan M."/>
            <person name="Tritt A."/>
            <person name="Barry K.W."/>
            <person name="Grigoriev I.V."/>
            <person name="Nagy L.G."/>
            <person name="Hibbett D."/>
            <person name="Henrissat B."/>
            <person name="Matheny P.B."/>
            <person name="Labbe J."/>
            <person name="Martin F.M."/>
        </authorList>
    </citation>
    <scope>NUCLEOTIDE SEQUENCE</scope>
    <source>
        <strain evidence="1">HHB10654</strain>
    </source>
</reference>
<evidence type="ECO:0000313" key="2">
    <source>
        <dbReference type="Proteomes" id="UP000814140"/>
    </source>
</evidence>
<evidence type="ECO:0000313" key="1">
    <source>
        <dbReference type="EMBL" id="KAI0054434.1"/>
    </source>
</evidence>
<sequence length="440" mass="49786">MHLVWENTIKNLVLLWTGSFKGLDEGTGSYHLSPSVWDAIGLATASSGSTIPSAYGARPPNIATDHTSTTADSWSFWTLYIGPVLLRRRFTDVKYYDHFIALVKLLHTCLGFSITTDCISELREGFTQWVLKFEELYYQYNPQRISACPVTIHALLHIADSIISCGPAWAYWAFPMERYCGLIRPGIKSRKHPFASLDRFVVECAQMVQIRLVYQLDSDPGFSLSKPRRPPSSGFRCPQYETTALLPPSRQNIRPDATILRKIEKCIATRYEMAGNIKAVKQCLAKAEISEWAKLRVDDGDTICATAFVSAEQDRRDATYARYEVLVDIHANRPRAKPVFKPETRYGRIQHIYSIEMPRCAALGIHTPETLFLAGITPCIVLASHSKLDIHYYREESKTEQFIDIDCVQCLVGRIKDHRGTWAIIDRSGALSRALYIPDA</sequence>
<protein>
    <submittedName>
        <fullName evidence="1">Uncharacterized protein</fullName>
    </submittedName>
</protein>
<dbReference type="Proteomes" id="UP000814140">
    <property type="component" value="Unassembled WGS sequence"/>
</dbReference>
<keyword evidence="2" id="KW-1185">Reference proteome</keyword>
<name>A0ACB8SDM6_9AGAM</name>
<organism evidence="1 2">
    <name type="scientific">Artomyces pyxidatus</name>
    <dbReference type="NCBI Taxonomy" id="48021"/>
    <lineage>
        <taxon>Eukaryota</taxon>
        <taxon>Fungi</taxon>
        <taxon>Dikarya</taxon>
        <taxon>Basidiomycota</taxon>
        <taxon>Agaricomycotina</taxon>
        <taxon>Agaricomycetes</taxon>
        <taxon>Russulales</taxon>
        <taxon>Auriscalpiaceae</taxon>
        <taxon>Artomyces</taxon>
    </lineage>
</organism>